<dbReference type="GO" id="GO:0000160">
    <property type="term" value="P:phosphorelay signal transduction system"/>
    <property type="evidence" value="ECO:0007669"/>
    <property type="project" value="InterPro"/>
</dbReference>
<dbReference type="PANTHER" id="PTHR44591">
    <property type="entry name" value="STRESS RESPONSE REGULATOR PROTEIN 1"/>
    <property type="match status" value="1"/>
</dbReference>
<dbReference type="KEGG" id="hpse:HPF_03205"/>
<evidence type="ECO:0000259" key="3">
    <source>
        <dbReference type="PROSITE" id="PS50110"/>
    </source>
</evidence>
<feature type="domain" description="Response regulatory" evidence="3">
    <location>
        <begin position="5"/>
        <end position="121"/>
    </location>
</feature>
<accession>A0A4P6WZM5</accession>
<dbReference type="InterPro" id="IPR050595">
    <property type="entry name" value="Bact_response_regulator"/>
</dbReference>
<dbReference type="PANTHER" id="PTHR44591:SF19">
    <property type="entry name" value="TWO-COMPONENT RESPONSE REGULATOR-RELATED"/>
    <property type="match status" value="1"/>
</dbReference>
<protein>
    <submittedName>
        <fullName evidence="4">Hydrogenase transcriptional regulatory protein hupR1</fullName>
    </submittedName>
</protein>
<proteinExistence type="predicted"/>
<dbReference type="PROSITE" id="PS50110">
    <property type="entry name" value="RESPONSE_REGULATORY"/>
    <property type="match status" value="1"/>
</dbReference>
<sequence length="317" mass="34829">MKPEKILYVDDEAIALKYFERLVGPLAPVLTANSVDEGRAVLSVHGADIAVLVCDQRMPGERGNELLRHARTHYPHIVRMLTTAYSEIGEAIDAINTGEIYRYIAKPWELESLRSDLKNALELSALRSERDELVRDKMLAQQARLVSGRLSSLLVIGAGADPAAYERALFRFAQAALWVGAQEPAVDWHRWDHADLQQAEARRGAGVALQVRSWLERFGARQDDAHALAQLAAVLGAEVRDGVLHLARTEPCTALLTAPAGGPASAHDCAWLAWQLWTQGRFGLHSAGEGWMVAPAKDEPLPKDWLADAMERLGSLA</sequence>
<dbReference type="SUPFAM" id="SSF52172">
    <property type="entry name" value="CheY-like"/>
    <property type="match status" value="1"/>
</dbReference>
<evidence type="ECO:0000256" key="2">
    <source>
        <dbReference type="PROSITE-ProRule" id="PRU00169"/>
    </source>
</evidence>
<evidence type="ECO:0000313" key="5">
    <source>
        <dbReference type="Proteomes" id="UP000293912"/>
    </source>
</evidence>
<dbReference type="InterPro" id="IPR011006">
    <property type="entry name" value="CheY-like_superfamily"/>
</dbReference>
<dbReference type="InterPro" id="IPR001789">
    <property type="entry name" value="Sig_transdc_resp-reg_receiver"/>
</dbReference>
<keyword evidence="1 2" id="KW-0597">Phosphoprotein</keyword>
<dbReference type="EMBL" id="CP037867">
    <property type="protein sequence ID" value="QBM26674.1"/>
    <property type="molecule type" value="Genomic_DNA"/>
</dbReference>
<reference evidence="4 5" key="1">
    <citation type="submission" date="2019-03" db="EMBL/GenBank/DDBJ databases">
        <authorList>
            <person name="Sebastian G."/>
            <person name="Baumann P."/>
            <person name="Ruckert C."/>
            <person name="Kalinowski J."/>
            <person name="Nebel B."/>
            <person name="Takors R."/>
            <person name="Blombach B."/>
        </authorList>
    </citation>
    <scope>NUCLEOTIDE SEQUENCE [LARGE SCALE GENOMIC DNA]</scope>
    <source>
        <strain evidence="4 5">DSM 1084</strain>
    </source>
</reference>
<dbReference type="CDD" id="cd17569">
    <property type="entry name" value="REC_HupR-like"/>
    <property type="match status" value="1"/>
</dbReference>
<dbReference type="SMART" id="SM00448">
    <property type="entry name" value="REC"/>
    <property type="match status" value="1"/>
</dbReference>
<feature type="modified residue" description="4-aspartylphosphate" evidence="2">
    <location>
        <position position="55"/>
    </location>
</feature>
<dbReference type="Gene3D" id="3.40.50.2300">
    <property type="match status" value="1"/>
</dbReference>
<dbReference type="RefSeq" id="WP_079364337.1">
    <property type="nucleotide sequence ID" value="NZ_CP037867.1"/>
</dbReference>
<dbReference type="Pfam" id="PF00072">
    <property type="entry name" value="Response_reg"/>
    <property type="match status" value="1"/>
</dbReference>
<dbReference type="AlphaFoldDB" id="A0A4P6WZM5"/>
<evidence type="ECO:0000313" key="4">
    <source>
        <dbReference type="EMBL" id="QBM26674.1"/>
    </source>
</evidence>
<organism evidence="4 5">
    <name type="scientific">Hydrogenophaga pseudoflava</name>
    <name type="common">Pseudomonas carboxydoflava</name>
    <dbReference type="NCBI Taxonomy" id="47421"/>
    <lineage>
        <taxon>Bacteria</taxon>
        <taxon>Pseudomonadati</taxon>
        <taxon>Pseudomonadota</taxon>
        <taxon>Betaproteobacteria</taxon>
        <taxon>Burkholderiales</taxon>
        <taxon>Comamonadaceae</taxon>
        <taxon>Hydrogenophaga</taxon>
    </lineage>
</organism>
<keyword evidence="5" id="KW-1185">Reference proteome</keyword>
<name>A0A4P6WZM5_HYDPS</name>
<gene>
    <name evidence="4" type="primary">hupR3</name>
    <name evidence="4" type="ORF">HPF_03205</name>
</gene>
<dbReference type="Proteomes" id="UP000293912">
    <property type="component" value="Chromosome"/>
</dbReference>
<evidence type="ECO:0000256" key="1">
    <source>
        <dbReference type="ARBA" id="ARBA00022553"/>
    </source>
</evidence>